<dbReference type="Pfam" id="PF00759">
    <property type="entry name" value="Glyco_hydro_9"/>
    <property type="match status" value="1"/>
</dbReference>
<evidence type="ECO:0000256" key="2">
    <source>
        <dbReference type="ARBA" id="ARBA00007072"/>
    </source>
</evidence>
<feature type="domain" description="Glycoside hydrolase family 9" evidence="10">
    <location>
        <begin position="3"/>
        <end position="140"/>
    </location>
</feature>
<proteinExistence type="inferred from homology"/>
<feature type="active site" evidence="8">
    <location>
        <position position="76"/>
    </location>
</feature>
<name>H2YT72_CIOSA</name>
<evidence type="ECO:0000256" key="7">
    <source>
        <dbReference type="ARBA" id="ARBA00023326"/>
    </source>
</evidence>
<dbReference type="Proteomes" id="UP000007875">
    <property type="component" value="Unassembled WGS sequence"/>
</dbReference>
<dbReference type="GO" id="GO:0030245">
    <property type="term" value="P:cellulose catabolic process"/>
    <property type="evidence" value="ECO:0007669"/>
    <property type="project" value="UniProtKB-KW"/>
</dbReference>
<evidence type="ECO:0000256" key="4">
    <source>
        <dbReference type="ARBA" id="ARBA00023001"/>
    </source>
</evidence>
<dbReference type="STRING" id="51511.ENSCSAVP00000008532"/>
<dbReference type="AlphaFoldDB" id="H2YT72"/>
<dbReference type="PROSITE" id="PS00592">
    <property type="entry name" value="GH9_2"/>
    <property type="match status" value="1"/>
</dbReference>
<keyword evidence="12" id="KW-1185">Reference proteome</keyword>
<protein>
    <recommendedName>
        <fullName evidence="9">Endoglucanase</fullName>
        <ecNumber evidence="9">3.2.1.4</ecNumber>
    </recommendedName>
</protein>
<reference evidence="12" key="1">
    <citation type="submission" date="2003-08" db="EMBL/GenBank/DDBJ databases">
        <authorList>
            <person name="Birren B."/>
            <person name="Nusbaum C."/>
            <person name="Abebe A."/>
            <person name="Abouelleil A."/>
            <person name="Adekoya E."/>
            <person name="Ait-zahra M."/>
            <person name="Allen N."/>
            <person name="Allen T."/>
            <person name="An P."/>
            <person name="Anderson M."/>
            <person name="Anderson S."/>
            <person name="Arachchi H."/>
            <person name="Armbruster J."/>
            <person name="Bachantsang P."/>
            <person name="Baldwin J."/>
            <person name="Barry A."/>
            <person name="Bayul T."/>
            <person name="Blitshsteyn B."/>
            <person name="Bloom T."/>
            <person name="Blye J."/>
            <person name="Boguslavskiy L."/>
            <person name="Borowsky M."/>
            <person name="Boukhgalter B."/>
            <person name="Brunache A."/>
            <person name="Butler J."/>
            <person name="Calixte N."/>
            <person name="Calvo S."/>
            <person name="Camarata J."/>
            <person name="Campo K."/>
            <person name="Chang J."/>
            <person name="Cheshatsang Y."/>
            <person name="Citroen M."/>
            <person name="Collymore A."/>
            <person name="Considine T."/>
            <person name="Cook A."/>
            <person name="Cooke P."/>
            <person name="Corum B."/>
            <person name="Cuomo C."/>
            <person name="David R."/>
            <person name="Dawoe T."/>
            <person name="Degray S."/>
            <person name="Dodge S."/>
            <person name="Dooley K."/>
            <person name="Dorje P."/>
            <person name="Dorjee K."/>
            <person name="Dorris L."/>
            <person name="Duffey N."/>
            <person name="Dupes A."/>
            <person name="Elkins T."/>
            <person name="Engels R."/>
            <person name="Erickson J."/>
            <person name="Farina A."/>
            <person name="Faro S."/>
            <person name="Ferreira P."/>
            <person name="Fischer H."/>
            <person name="Fitzgerald M."/>
            <person name="Foley K."/>
            <person name="Gage D."/>
            <person name="Galagan J."/>
            <person name="Gearin G."/>
            <person name="Gnerre S."/>
            <person name="Gnirke A."/>
            <person name="Goyette A."/>
            <person name="Graham J."/>
            <person name="Grandbois E."/>
            <person name="Gyaltsen K."/>
            <person name="Hafez N."/>
            <person name="Hagopian D."/>
            <person name="Hagos B."/>
            <person name="Hall J."/>
            <person name="Hatcher B."/>
            <person name="Heller A."/>
            <person name="Higgins H."/>
            <person name="Honan T."/>
            <person name="Horn A."/>
            <person name="Houde N."/>
            <person name="Hughes L."/>
            <person name="Hulme W."/>
            <person name="Husby E."/>
            <person name="Iliev I."/>
            <person name="Jaffe D."/>
            <person name="Jones C."/>
            <person name="Kamal M."/>
            <person name="Kamat A."/>
            <person name="Kamvysselis M."/>
            <person name="Karlsson E."/>
            <person name="Kells C."/>
            <person name="Kieu A."/>
            <person name="Kisner P."/>
            <person name="Kodira C."/>
            <person name="Kulbokas E."/>
            <person name="Labutti K."/>
            <person name="Lama D."/>
            <person name="Landers T."/>
            <person name="Leger J."/>
            <person name="Levine S."/>
            <person name="Lewis D."/>
            <person name="Lewis T."/>
            <person name="Lindblad-toh K."/>
            <person name="Liu X."/>
            <person name="Lokyitsang T."/>
            <person name="Lokyitsang Y."/>
            <person name="Lucien O."/>
            <person name="Lui A."/>
            <person name="Ma L.J."/>
            <person name="Mabbitt R."/>
            <person name="Macdonald J."/>
            <person name="Maclean C."/>
            <person name="Major J."/>
            <person name="Manning J."/>
            <person name="Marabella R."/>
            <person name="Maru K."/>
            <person name="Matthews C."/>
            <person name="Mauceli E."/>
            <person name="Mccarthy M."/>
            <person name="Mcdonough S."/>
            <person name="Mcghee T."/>
            <person name="Meldrim J."/>
            <person name="Meneus L."/>
            <person name="Mesirov J."/>
            <person name="Mihalev A."/>
            <person name="Mihova T."/>
            <person name="Mikkelsen T."/>
            <person name="Mlenga V."/>
            <person name="Moru K."/>
            <person name="Mozes J."/>
            <person name="Mulrain L."/>
            <person name="Munson G."/>
            <person name="Naylor J."/>
            <person name="Newes C."/>
            <person name="Nguyen C."/>
            <person name="Nguyen N."/>
            <person name="Nguyen T."/>
            <person name="Nicol R."/>
            <person name="Nielsen C."/>
            <person name="Nizzari M."/>
            <person name="Norbu C."/>
            <person name="Norbu N."/>
            <person name="O'donnell P."/>
            <person name="Okoawo O."/>
            <person name="O'leary S."/>
            <person name="Omotosho B."/>
            <person name="O'neill K."/>
            <person name="Osman S."/>
            <person name="Parker S."/>
            <person name="Perrin D."/>
            <person name="Phunkhang P."/>
            <person name="Piqani B."/>
            <person name="Purcell S."/>
            <person name="Rachupka T."/>
            <person name="Ramasamy U."/>
            <person name="Rameau R."/>
            <person name="Ray V."/>
            <person name="Raymond C."/>
            <person name="Retta R."/>
            <person name="Richardson S."/>
            <person name="Rise C."/>
            <person name="Rodriguez J."/>
            <person name="Rogers J."/>
            <person name="Rogov P."/>
            <person name="Rutman M."/>
            <person name="Schupbach R."/>
            <person name="Seaman C."/>
            <person name="Settipalli S."/>
            <person name="Sharpe T."/>
            <person name="Sheridan J."/>
            <person name="Sherpa N."/>
            <person name="Shi J."/>
            <person name="Smirnov S."/>
            <person name="Smith C."/>
            <person name="Sougnez C."/>
            <person name="Spencer B."/>
            <person name="Stalker J."/>
            <person name="Stange-thomann N."/>
            <person name="Stavropoulos S."/>
            <person name="Stetson K."/>
            <person name="Stone C."/>
            <person name="Stone S."/>
            <person name="Stubbs M."/>
            <person name="Talamas J."/>
            <person name="Tchuinga P."/>
            <person name="Tenzing P."/>
            <person name="Tesfaye S."/>
            <person name="Theodore J."/>
            <person name="Thoulutsang Y."/>
            <person name="Topham K."/>
            <person name="Towey S."/>
            <person name="Tsamla T."/>
            <person name="Tsomo N."/>
            <person name="Vallee D."/>
            <person name="Vassiliev H."/>
            <person name="Venkataraman V."/>
            <person name="Vinson J."/>
            <person name="Vo A."/>
            <person name="Wade C."/>
            <person name="Wang S."/>
            <person name="Wangchuk T."/>
            <person name="Wangdi T."/>
            <person name="Whittaker C."/>
            <person name="Wilkinson J."/>
            <person name="Wu Y."/>
            <person name="Wyman D."/>
            <person name="Yadav S."/>
            <person name="Yang S."/>
            <person name="Yang X."/>
            <person name="Yeager S."/>
            <person name="Yee E."/>
            <person name="Young G."/>
            <person name="Zainoun J."/>
            <person name="Zembeck L."/>
            <person name="Zimmer A."/>
            <person name="Zody M."/>
            <person name="Lander E."/>
        </authorList>
    </citation>
    <scope>NUCLEOTIDE SEQUENCE [LARGE SCALE GENOMIC DNA]</scope>
</reference>
<sequence>SIYTPQGLLYINEWGTTRYACNAAFVCLVASKLTELDPNLKRTYRKFAEDQIDYILGKSGRSYIVGYGRNFPARPHHRSSSCSLAGACGWDSYHSNFSNPQLLNGAMVGGPDSLDRWTDDRTNYRSNGVSIDYNAGMQGAVAGLRHFQLEYN</sequence>
<evidence type="ECO:0000256" key="9">
    <source>
        <dbReference type="RuleBase" id="RU361166"/>
    </source>
</evidence>
<evidence type="ECO:0000256" key="3">
    <source>
        <dbReference type="ARBA" id="ARBA00022801"/>
    </source>
</evidence>
<reference evidence="11" key="3">
    <citation type="submission" date="2025-09" db="UniProtKB">
        <authorList>
            <consortium name="Ensembl"/>
        </authorList>
    </citation>
    <scope>IDENTIFICATION</scope>
</reference>
<evidence type="ECO:0000313" key="12">
    <source>
        <dbReference type="Proteomes" id="UP000007875"/>
    </source>
</evidence>
<dbReference type="SUPFAM" id="SSF48208">
    <property type="entry name" value="Six-hairpin glycosidases"/>
    <property type="match status" value="1"/>
</dbReference>
<dbReference type="OMA" id="FTENTWR"/>
<dbReference type="PANTHER" id="PTHR22298">
    <property type="entry name" value="ENDO-1,4-BETA-GLUCANASE"/>
    <property type="match status" value="1"/>
</dbReference>
<dbReference type="Ensembl" id="ENSCSAVT00000008642.1">
    <property type="protein sequence ID" value="ENSCSAVP00000008532.1"/>
    <property type="gene ID" value="ENSCSAVG00000005068.1"/>
</dbReference>
<dbReference type="InterPro" id="IPR012341">
    <property type="entry name" value="6hp_glycosidase-like_sf"/>
</dbReference>
<keyword evidence="5 8" id="KW-0119">Carbohydrate metabolism</keyword>
<comment type="similarity">
    <text evidence="2 8 9">Belongs to the glycosyl hydrolase 9 (cellulase E) family.</text>
</comment>
<evidence type="ECO:0000259" key="10">
    <source>
        <dbReference type="Pfam" id="PF00759"/>
    </source>
</evidence>
<dbReference type="GO" id="GO:0008810">
    <property type="term" value="F:cellulase activity"/>
    <property type="evidence" value="ECO:0007669"/>
    <property type="project" value="UniProtKB-EC"/>
</dbReference>
<dbReference type="InterPro" id="IPR001701">
    <property type="entry name" value="Glyco_hydro_9"/>
</dbReference>
<evidence type="ECO:0000256" key="8">
    <source>
        <dbReference type="PROSITE-ProRule" id="PRU10059"/>
    </source>
</evidence>
<dbReference type="InterPro" id="IPR018221">
    <property type="entry name" value="Glyco_hydro_9_His_AS"/>
</dbReference>
<dbReference type="EC" id="3.2.1.4" evidence="9"/>
<accession>H2YT72</accession>
<dbReference type="InParanoid" id="H2YT72"/>
<organism evidence="11 12">
    <name type="scientific">Ciona savignyi</name>
    <name type="common">Pacific transparent sea squirt</name>
    <dbReference type="NCBI Taxonomy" id="51511"/>
    <lineage>
        <taxon>Eukaryota</taxon>
        <taxon>Metazoa</taxon>
        <taxon>Chordata</taxon>
        <taxon>Tunicata</taxon>
        <taxon>Ascidiacea</taxon>
        <taxon>Phlebobranchia</taxon>
        <taxon>Cionidae</taxon>
        <taxon>Ciona</taxon>
    </lineage>
</organism>
<keyword evidence="3 8" id="KW-0378">Hydrolase</keyword>
<dbReference type="HOGENOM" id="CLU_1962477_0_0_1"/>
<dbReference type="Gene3D" id="1.50.10.10">
    <property type="match status" value="1"/>
</dbReference>
<keyword evidence="7 8" id="KW-0624">Polysaccharide degradation</keyword>
<evidence type="ECO:0000256" key="5">
    <source>
        <dbReference type="ARBA" id="ARBA00023277"/>
    </source>
</evidence>
<evidence type="ECO:0000256" key="1">
    <source>
        <dbReference type="ARBA" id="ARBA00000966"/>
    </source>
</evidence>
<keyword evidence="6 8" id="KW-0326">Glycosidase</keyword>
<comment type="catalytic activity">
    <reaction evidence="1 9">
        <text>Endohydrolysis of (1-&gt;4)-beta-D-glucosidic linkages in cellulose, lichenin and cereal beta-D-glucans.</text>
        <dbReference type="EC" id="3.2.1.4"/>
    </reaction>
</comment>
<reference evidence="11" key="2">
    <citation type="submission" date="2025-08" db="UniProtKB">
        <authorList>
            <consortium name="Ensembl"/>
        </authorList>
    </citation>
    <scope>IDENTIFICATION</scope>
</reference>
<keyword evidence="4 9" id="KW-0136">Cellulose degradation</keyword>
<evidence type="ECO:0000256" key="6">
    <source>
        <dbReference type="ARBA" id="ARBA00023295"/>
    </source>
</evidence>
<evidence type="ECO:0000313" key="11">
    <source>
        <dbReference type="Ensembl" id="ENSCSAVP00000008532.1"/>
    </source>
</evidence>
<dbReference type="eggNOG" id="ENOG502QRF6">
    <property type="taxonomic scope" value="Eukaryota"/>
</dbReference>
<dbReference type="GeneTree" id="ENSGT00530000064776"/>
<dbReference type="InterPro" id="IPR008928">
    <property type="entry name" value="6-hairpin_glycosidase_sf"/>
</dbReference>